<dbReference type="CDD" id="cd14370">
    <property type="entry name" value="CUE_DMA"/>
    <property type="match status" value="1"/>
</dbReference>
<dbReference type="PANTHER" id="PTHR12322">
    <property type="entry name" value="DOUBLESEX AND MAB-3 RELATED TRANSCRIPTION FACTOR DMRT"/>
    <property type="match status" value="1"/>
</dbReference>
<dbReference type="InterPro" id="IPR036407">
    <property type="entry name" value="DM_DNA-bd_sf"/>
</dbReference>
<evidence type="ECO:0000256" key="1">
    <source>
        <dbReference type="ARBA" id="ARBA00006834"/>
    </source>
</evidence>
<keyword evidence="4 6" id="KW-0238">DNA-binding</keyword>
<sequence length="405" mass="41960">MSLPISMSGVPSSTAPMSHHGPIFLRAAERYPRTPKCARCRNHGVVSALKGHKRYCRWKDCVCAKCTLIAERQRVMAAQVALRRQQAQEENEARELGFLYSTSEGLMALQGGLPQPKSFEHFSAAAAAAAAQQREGSRSPEVPSKRFRLDMPDMPSSHQFQEAPIRVVSPAGSESQASGRDDDAGELTTAGSPAQPDSGQPEERRSPSSGSDSTGTESSERALSSPAMTGAAAAAAAAAASAKRQPIDILTRIFPTQKRGVLELVLQGCGNDVVQAIEQVLNRGGTAAAAAAAGKPSYASAAAAAAASTACLVTHKPYETSAGLKSAFSPIGNGVNGLSPTLTASRLAAAAYPPRSMALAMPYPAGYLAAGMRPMDYHSYGNLMSGYAAAAAGAAAVGAPKHTSY</sequence>
<organism evidence="9 10">
    <name type="scientific">Priapulus caudatus</name>
    <name type="common">Priapulid worm</name>
    <dbReference type="NCBI Taxonomy" id="37621"/>
    <lineage>
        <taxon>Eukaryota</taxon>
        <taxon>Metazoa</taxon>
        <taxon>Ecdysozoa</taxon>
        <taxon>Scalidophora</taxon>
        <taxon>Priapulida</taxon>
        <taxon>Priapulimorpha</taxon>
        <taxon>Priapulimorphida</taxon>
        <taxon>Priapulidae</taxon>
        <taxon>Priapulus</taxon>
    </lineage>
</organism>
<dbReference type="GeneID" id="106807791"/>
<comment type="similarity">
    <text evidence="1">Belongs to the DMRT family.</text>
</comment>
<feature type="domain" description="DM" evidence="8">
    <location>
        <begin position="37"/>
        <end position="84"/>
    </location>
</feature>
<accession>A0ABM1E0L2</accession>
<feature type="non-terminal residue" evidence="10">
    <location>
        <position position="405"/>
    </location>
</feature>
<keyword evidence="2 6" id="KW-0479">Metal-binding</keyword>
<dbReference type="InterPro" id="IPR026607">
    <property type="entry name" value="DMRT"/>
</dbReference>
<dbReference type="InterPro" id="IPR001275">
    <property type="entry name" value="DM_DNA-bd"/>
</dbReference>
<dbReference type="PROSITE" id="PS50809">
    <property type="entry name" value="DM_2"/>
    <property type="match status" value="1"/>
</dbReference>
<dbReference type="PROSITE" id="PS40000">
    <property type="entry name" value="DM_1"/>
    <property type="match status" value="1"/>
</dbReference>
<keyword evidence="3 6" id="KW-0862">Zinc</keyword>
<evidence type="ECO:0000256" key="6">
    <source>
        <dbReference type="PROSITE-ProRule" id="PRU00070"/>
    </source>
</evidence>
<dbReference type="PANTHER" id="PTHR12322:SF116">
    <property type="entry name" value="DOUBLESEX-MAB RELATED 99B"/>
    <property type="match status" value="1"/>
</dbReference>
<keyword evidence="9" id="KW-1185">Reference proteome</keyword>
<proteinExistence type="inferred from homology"/>
<evidence type="ECO:0000256" key="2">
    <source>
        <dbReference type="ARBA" id="ARBA00022723"/>
    </source>
</evidence>
<feature type="region of interest" description="Disordered" evidence="7">
    <location>
        <begin position="125"/>
        <end position="228"/>
    </location>
</feature>
<dbReference type="Proteomes" id="UP000695022">
    <property type="component" value="Unplaced"/>
</dbReference>
<evidence type="ECO:0000313" key="10">
    <source>
        <dbReference type="RefSeq" id="XP_014665733.1"/>
    </source>
</evidence>
<evidence type="ECO:0000256" key="5">
    <source>
        <dbReference type="ARBA" id="ARBA00023242"/>
    </source>
</evidence>
<dbReference type="RefSeq" id="XP_014665733.1">
    <property type="nucleotide sequence ID" value="XM_014810247.1"/>
</dbReference>
<reference evidence="10" key="1">
    <citation type="submission" date="2025-08" db="UniProtKB">
        <authorList>
            <consortium name="RefSeq"/>
        </authorList>
    </citation>
    <scope>IDENTIFICATION</scope>
</reference>
<comment type="subcellular location">
    <subcellularLocation>
        <location evidence="6">Nucleus</location>
    </subcellularLocation>
</comment>
<keyword evidence="5 6" id="KW-0539">Nucleus</keyword>
<feature type="compositionally biased region" description="Polar residues" evidence="7">
    <location>
        <begin position="189"/>
        <end position="198"/>
    </location>
</feature>
<name>A0ABM1E0L2_PRICU</name>
<evidence type="ECO:0000259" key="8">
    <source>
        <dbReference type="PROSITE" id="PS50809"/>
    </source>
</evidence>
<dbReference type="InterPro" id="IPR009060">
    <property type="entry name" value="UBA-like_sf"/>
</dbReference>
<evidence type="ECO:0000256" key="4">
    <source>
        <dbReference type="ARBA" id="ARBA00023125"/>
    </source>
</evidence>
<dbReference type="SUPFAM" id="SSF46934">
    <property type="entry name" value="UBA-like"/>
    <property type="match status" value="1"/>
</dbReference>
<evidence type="ECO:0000256" key="3">
    <source>
        <dbReference type="ARBA" id="ARBA00022833"/>
    </source>
</evidence>
<evidence type="ECO:0000256" key="7">
    <source>
        <dbReference type="SAM" id="MobiDB-lite"/>
    </source>
</evidence>
<dbReference type="InterPro" id="IPR005173">
    <property type="entry name" value="DMA"/>
</dbReference>
<feature type="compositionally biased region" description="Basic and acidic residues" evidence="7">
    <location>
        <begin position="135"/>
        <end position="151"/>
    </location>
</feature>
<feature type="DNA-binding region" description="DM" evidence="6">
    <location>
        <begin position="37"/>
        <end position="84"/>
    </location>
</feature>
<gene>
    <name evidence="10" type="primary">LOC106807791</name>
</gene>
<evidence type="ECO:0000313" key="9">
    <source>
        <dbReference type="Proteomes" id="UP000695022"/>
    </source>
</evidence>
<feature type="compositionally biased region" description="Low complexity" evidence="7">
    <location>
        <begin position="207"/>
        <end position="217"/>
    </location>
</feature>
<dbReference type="Pfam" id="PF00751">
    <property type="entry name" value="DM"/>
    <property type="match status" value="1"/>
</dbReference>
<dbReference type="SMART" id="SM00301">
    <property type="entry name" value="DM"/>
    <property type="match status" value="1"/>
</dbReference>
<dbReference type="SUPFAM" id="SSF82927">
    <property type="entry name" value="Cysteine-rich DNA binding domain, (DM domain)"/>
    <property type="match status" value="1"/>
</dbReference>
<dbReference type="Pfam" id="PF03474">
    <property type="entry name" value="DMA"/>
    <property type="match status" value="1"/>
</dbReference>
<protein>
    <submittedName>
        <fullName evidence="10">Doublesex- and mab-3-related transcription factor A2-like</fullName>
    </submittedName>
</protein>
<dbReference type="Gene3D" id="4.10.1040.10">
    <property type="entry name" value="DM DNA-binding domain"/>
    <property type="match status" value="1"/>
</dbReference>